<sequence length="275" mass="30548">MKKLFAALTFITILFACFMKIRDDTNDFKLEKVTFKSTKLPARSQFSLLQISDVHNCVFGTNNEQLISTVQHANADVIVLTGDLIDKTTMRFDAIFSLVERLTAINQHFYFVCGNHEWENGLTAQFLNGLSERGVNMLNNQNACISRGNATITLAGVDDSATEHDNISEAFRNMNSENYTVLLSHAPGIIKQDVPLPADLILSGHTHGGQIRFPLVGALIAPGQGYFPKYDKGTFQLGPDQNLYIDSGLGTTRLPVRFLNKSQISLIRIIGETHR</sequence>
<dbReference type="Gene3D" id="3.60.21.10">
    <property type="match status" value="1"/>
</dbReference>
<accession>A0A0U3WK54</accession>
<evidence type="ECO:0000313" key="5">
    <source>
        <dbReference type="Proteomes" id="UP000050331"/>
    </source>
</evidence>
<keyword evidence="5" id="KW-1185">Reference proteome</keyword>
<dbReference type="KEGG" id="lao:AOX59_17465"/>
<dbReference type="GO" id="GO:0046872">
    <property type="term" value="F:metal ion binding"/>
    <property type="evidence" value="ECO:0007669"/>
    <property type="project" value="UniProtKB-KW"/>
</dbReference>
<dbReference type="GO" id="GO:0016020">
    <property type="term" value="C:membrane"/>
    <property type="evidence" value="ECO:0007669"/>
    <property type="project" value="GOC"/>
</dbReference>
<dbReference type="GO" id="GO:0008758">
    <property type="term" value="F:UDP-2,3-diacylglucosamine hydrolase activity"/>
    <property type="evidence" value="ECO:0007669"/>
    <property type="project" value="TreeGrafter"/>
</dbReference>
<proteinExistence type="predicted"/>
<organism evidence="4 5">
    <name type="scientific">Lentibacillus amyloliquefaciens</name>
    <dbReference type="NCBI Taxonomy" id="1472767"/>
    <lineage>
        <taxon>Bacteria</taxon>
        <taxon>Bacillati</taxon>
        <taxon>Bacillota</taxon>
        <taxon>Bacilli</taxon>
        <taxon>Bacillales</taxon>
        <taxon>Bacillaceae</taxon>
        <taxon>Lentibacillus</taxon>
    </lineage>
</organism>
<dbReference type="PANTHER" id="PTHR31302:SF31">
    <property type="entry name" value="PHOSPHODIESTERASE YAEI"/>
    <property type="match status" value="1"/>
</dbReference>
<dbReference type="RefSeq" id="WP_068447472.1">
    <property type="nucleotide sequence ID" value="NZ_CP013862.1"/>
</dbReference>
<dbReference type="PROSITE" id="PS51257">
    <property type="entry name" value="PROKAR_LIPOPROTEIN"/>
    <property type="match status" value="1"/>
</dbReference>
<feature type="domain" description="Calcineurin-like phosphoesterase" evidence="3">
    <location>
        <begin position="48"/>
        <end position="208"/>
    </location>
</feature>
<evidence type="ECO:0000256" key="2">
    <source>
        <dbReference type="ARBA" id="ARBA00022801"/>
    </source>
</evidence>
<dbReference type="InterPro" id="IPR004843">
    <property type="entry name" value="Calcineurin-like_PHP"/>
</dbReference>
<dbReference type="InterPro" id="IPR029052">
    <property type="entry name" value="Metallo-depent_PP-like"/>
</dbReference>
<reference evidence="4 5" key="1">
    <citation type="submission" date="2016-01" db="EMBL/GenBank/DDBJ databases">
        <title>Complete genome sequence of strain Lentibacillus amyloliquefaciens LAM0015T isolated from saline sediment.</title>
        <authorList>
            <person name="Wang J.-L."/>
            <person name="He M.-X."/>
        </authorList>
    </citation>
    <scope>NUCLEOTIDE SEQUENCE [LARGE SCALE GENOMIC DNA]</scope>
    <source>
        <strain evidence="4 5">LAM0015</strain>
    </source>
</reference>
<dbReference type="CDD" id="cd07385">
    <property type="entry name" value="MPP_YkuE_C"/>
    <property type="match status" value="1"/>
</dbReference>
<protein>
    <recommendedName>
        <fullName evidence="3">Calcineurin-like phosphoesterase domain-containing protein</fullName>
    </recommendedName>
</protein>
<dbReference type="SUPFAM" id="SSF56300">
    <property type="entry name" value="Metallo-dependent phosphatases"/>
    <property type="match status" value="1"/>
</dbReference>
<dbReference type="PANTHER" id="PTHR31302">
    <property type="entry name" value="TRANSMEMBRANE PROTEIN WITH METALLOPHOSPHOESTERASE DOMAIN-RELATED"/>
    <property type="match status" value="1"/>
</dbReference>
<dbReference type="EMBL" id="CP013862">
    <property type="protein sequence ID" value="ALX50207.1"/>
    <property type="molecule type" value="Genomic_DNA"/>
</dbReference>
<name>A0A0U3WK54_9BACI</name>
<dbReference type="AlphaFoldDB" id="A0A0U3WK54"/>
<dbReference type="Proteomes" id="UP000050331">
    <property type="component" value="Chromosome"/>
</dbReference>
<dbReference type="Pfam" id="PF00149">
    <property type="entry name" value="Metallophos"/>
    <property type="match status" value="1"/>
</dbReference>
<evidence type="ECO:0000313" key="4">
    <source>
        <dbReference type="EMBL" id="ALX50207.1"/>
    </source>
</evidence>
<dbReference type="InterPro" id="IPR051158">
    <property type="entry name" value="Metallophosphoesterase_sf"/>
</dbReference>
<keyword evidence="2" id="KW-0378">Hydrolase</keyword>
<dbReference type="GO" id="GO:0009245">
    <property type="term" value="P:lipid A biosynthetic process"/>
    <property type="evidence" value="ECO:0007669"/>
    <property type="project" value="TreeGrafter"/>
</dbReference>
<gene>
    <name evidence="4" type="ORF">AOX59_17465</name>
</gene>
<dbReference type="OrthoDB" id="9780884at2"/>
<keyword evidence="1" id="KW-0479">Metal-binding</keyword>
<evidence type="ECO:0000256" key="1">
    <source>
        <dbReference type="ARBA" id="ARBA00022723"/>
    </source>
</evidence>
<evidence type="ECO:0000259" key="3">
    <source>
        <dbReference type="Pfam" id="PF00149"/>
    </source>
</evidence>